<dbReference type="EMBL" id="VRMN01000001">
    <property type="protein sequence ID" value="KAA8498012.1"/>
    <property type="molecule type" value="Genomic_DNA"/>
</dbReference>
<dbReference type="Gene3D" id="3.90.1150.10">
    <property type="entry name" value="Aspartate Aminotransferase, domain 1"/>
    <property type="match status" value="1"/>
</dbReference>
<dbReference type="InterPro" id="IPR050478">
    <property type="entry name" value="Ethylene_sulfur-biosynth"/>
</dbReference>
<dbReference type="GO" id="GO:0030170">
    <property type="term" value="F:pyridoxal phosphate binding"/>
    <property type="evidence" value="ECO:0007669"/>
    <property type="project" value="InterPro"/>
</dbReference>
<dbReference type="InterPro" id="IPR004839">
    <property type="entry name" value="Aminotransferase_I/II_large"/>
</dbReference>
<dbReference type="SUPFAM" id="SSF53383">
    <property type="entry name" value="PLP-dependent transferases"/>
    <property type="match status" value="1"/>
</dbReference>
<protein>
    <submittedName>
        <fullName evidence="3">1-aminocyclopropane-1-carboxylate synthase 2</fullName>
    </submittedName>
</protein>
<proteinExistence type="predicted"/>
<feature type="domain" description="Aminotransferase class I/classII large" evidence="2">
    <location>
        <begin position="75"/>
        <end position="421"/>
    </location>
</feature>
<dbReference type="InterPro" id="IPR015422">
    <property type="entry name" value="PyrdxlP-dep_Trfase_small"/>
</dbReference>
<sequence>MASAARLNERLVAKLRSPLPNFIRDFFAYRDDAHDAETNPDGALFFSVSEDTFASRLTSQQISRDNAAFPIDAHTLEYAYSSGMAQMRTAAAAYLSQYVFKVDDASGSLPPAKESQVCMVAGCGGAVGLIAQMVVEPGEGVMLLAPHYRGFLDDLHRADVEVVVVPTDSESEFRVSEQAFKQAIAKAKKERGVSCKALIISNPNNPLGMIYSPEELLAFVAWVRDADMHLIVDEIYAQSVYGKQKFESIYRVLEGQLSDDVHILYGFGKDLGICGLRTGLVYTQNAVLNQLMPSANLISTMSNQTQVTVTRLIENQAWLGDLFAKRRARLARISGQICDLLDRTNVRYITPHAGFFIMCDLSRLCRTQSEASEFEVYERLVAETKIILTPGSYMNMTEFGWFRIVFSNSTDAAVDAFCYRLSEFLKRHTPPNAKA</sequence>
<evidence type="ECO:0000259" key="2">
    <source>
        <dbReference type="Pfam" id="PF00155"/>
    </source>
</evidence>
<dbReference type="OrthoDB" id="691673at2759"/>
<dbReference type="Pfam" id="PF00155">
    <property type="entry name" value="Aminotran_1_2"/>
    <property type="match status" value="1"/>
</dbReference>
<evidence type="ECO:0000313" key="4">
    <source>
        <dbReference type="Proteomes" id="UP000324585"/>
    </source>
</evidence>
<keyword evidence="1" id="KW-0663">Pyridoxal phosphate</keyword>
<name>A0A5J4Z4D1_PORPP</name>
<dbReference type="InterPro" id="IPR015421">
    <property type="entry name" value="PyrdxlP-dep_Trfase_major"/>
</dbReference>
<dbReference type="Proteomes" id="UP000324585">
    <property type="component" value="Unassembled WGS sequence"/>
</dbReference>
<comment type="caution">
    <text evidence="3">The sequence shown here is derived from an EMBL/GenBank/DDBJ whole genome shotgun (WGS) entry which is preliminary data.</text>
</comment>
<dbReference type="OMA" id="PYYGTFV"/>
<reference evidence="4" key="1">
    <citation type="journal article" date="2019" name="Nat. Commun.">
        <title>Expansion of phycobilisome linker gene families in mesophilic red algae.</title>
        <authorList>
            <person name="Lee J."/>
            <person name="Kim D."/>
            <person name="Bhattacharya D."/>
            <person name="Yoon H.S."/>
        </authorList>
    </citation>
    <scope>NUCLEOTIDE SEQUENCE [LARGE SCALE GENOMIC DNA]</scope>
    <source>
        <strain evidence="4">CCMP 1328</strain>
    </source>
</reference>
<dbReference type="GO" id="GO:0006520">
    <property type="term" value="P:amino acid metabolic process"/>
    <property type="evidence" value="ECO:0007669"/>
    <property type="project" value="TreeGrafter"/>
</dbReference>
<dbReference type="PRINTS" id="PR00753">
    <property type="entry name" value="ACCSYNTHASE"/>
</dbReference>
<organism evidence="3 4">
    <name type="scientific">Porphyridium purpureum</name>
    <name type="common">Red alga</name>
    <name type="synonym">Porphyridium cruentum</name>
    <dbReference type="NCBI Taxonomy" id="35688"/>
    <lineage>
        <taxon>Eukaryota</taxon>
        <taxon>Rhodophyta</taxon>
        <taxon>Bangiophyceae</taxon>
        <taxon>Porphyridiales</taxon>
        <taxon>Porphyridiaceae</taxon>
        <taxon>Porphyridium</taxon>
    </lineage>
</organism>
<dbReference type="PANTHER" id="PTHR43795">
    <property type="entry name" value="BIFUNCTIONAL ASPARTATE AMINOTRANSFERASE AND GLUTAMATE/ASPARTATE-PREPHENATE AMINOTRANSFERASE-RELATED"/>
    <property type="match status" value="1"/>
</dbReference>
<keyword evidence="4" id="KW-1185">Reference proteome</keyword>
<dbReference type="InterPro" id="IPR015424">
    <property type="entry name" value="PyrdxlP-dep_Trfase"/>
</dbReference>
<dbReference type="AlphaFoldDB" id="A0A5J4Z4D1"/>
<dbReference type="GO" id="GO:0008483">
    <property type="term" value="F:transaminase activity"/>
    <property type="evidence" value="ECO:0007669"/>
    <property type="project" value="TreeGrafter"/>
</dbReference>
<dbReference type="PANTHER" id="PTHR43795:SF39">
    <property type="entry name" value="AMINOTRANSFERASE CLASS I_CLASSII DOMAIN-CONTAINING PROTEIN"/>
    <property type="match status" value="1"/>
</dbReference>
<gene>
    <name evidence="3" type="ORF">FVE85_5597</name>
</gene>
<evidence type="ECO:0000256" key="1">
    <source>
        <dbReference type="ARBA" id="ARBA00022898"/>
    </source>
</evidence>
<accession>A0A5J4Z4D1</accession>
<evidence type="ECO:0000313" key="3">
    <source>
        <dbReference type="EMBL" id="KAA8498012.1"/>
    </source>
</evidence>
<dbReference type="Gene3D" id="3.40.640.10">
    <property type="entry name" value="Type I PLP-dependent aspartate aminotransferase-like (Major domain)"/>
    <property type="match status" value="1"/>
</dbReference>
<dbReference type="CDD" id="cd00609">
    <property type="entry name" value="AAT_like"/>
    <property type="match status" value="1"/>
</dbReference>